<feature type="non-terminal residue" evidence="2">
    <location>
        <position position="1"/>
    </location>
</feature>
<dbReference type="AlphaFoldDB" id="A0A061RCV0"/>
<reference evidence="2" key="1">
    <citation type="submission" date="2014-05" db="EMBL/GenBank/DDBJ databases">
        <title>The transcriptome of the halophilic microalga Tetraselmis sp. GSL018 isolated from the Great Salt Lake, Utah.</title>
        <authorList>
            <person name="Jinkerson R.E."/>
            <person name="D'Adamo S."/>
            <person name="Posewitz M.C."/>
        </authorList>
    </citation>
    <scope>NUCLEOTIDE SEQUENCE</scope>
    <source>
        <strain evidence="2">GSL018</strain>
    </source>
</reference>
<proteinExistence type="predicted"/>
<accession>A0A061RCV0</accession>
<gene>
    <name evidence="2" type="ORF">TSPGSL018_5513</name>
</gene>
<keyword evidence="1" id="KW-0472">Membrane</keyword>
<keyword evidence="1" id="KW-1133">Transmembrane helix</keyword>
<dbReference type="EMBL" id="GBEZ01016448">
    <property type="protein sequence ID" value="JAC69803.1"/>
    <property type="molecule type" value="Transcribed_RNA"/>
</dbReference>
<keyword evidence="1" id="KW-0812">Transmembrane</keyword>
<feature type="transmembrane region" description="Helical" evidence="1">
    <location>
        <begin position="15"/>
        <end position="34"/>
    </location>
</feature>
<protein>
    <submittedName>
        <fullName evidence="2">Uncharacterized protein</fullName>
    </submittedName>
</protein>
<sequence length="105" mass="11619">SYNTPVSGNLAPQTYVLPLATTVFALYAILELVLKYRSSLSHMSTAAQEEDSKGNANKQEKRRLALAKLAHFLSDGRTQNSSQAEVSVLQEVLTAICRLWFRTCS</sequence>
<evidence type="ECO:0000256" key="1">
    <source>
        <dbReference type="SAM" id="Phobius"/>
    </source>
</evidence>
<name>A0A061RCV0_9CHLO</name>
<organism evidence="2">
    <name type="scientific">Tetraselmis sp. GSL018</name>
    <dbReference type="NCBI Taxonomy" id="582737"/>
    <lineage>
        <taxon>Eukaryota</taxon>
        <taxon>Viridiplantae</taxon>
        <taxon>Chlorophyta</taxon>
        <taxon>core chlorophytes</taxon>
        <taxon>Chlorodendrophyceae</taxon>
        <taxon>Chlorodendrales</taxon>
        <taxon>Chlorodendraceae</taxon>
        <taxon>Tetraselmis</taxon>
    </lineage>
</organism>
<evidence type="ECO:0000313" key="2">
    <source>
        <dbReference type="EMBL" id="JAC69803.1"/>
    </source>
</evidence>